<evidence type="ECO:0000313" key="4">
    <source>
        <dbReference type="Proteomes" id="UP001172083"/>
    </source>
</evidence>
<gene>
    <name evidence="3" type="ORF">QQ020_29870</name>
</gene>
<sequence length="137" mass="15944">MKDFFNRLKSCRKTLGLSQAQMASKSHFEQKDISRFENGKVKFIPIPYILFLYQQGINLNWLYTGDSSPWLKDQADPGREGAENHQSAIPIEIQKKLDDQKEKLLTLQVENKMLKKQIKELKGERKTLMEAFKAIGR</sequence>
<dbReference type="InterPro" id="IPR010982">
    <property type="entry name" value="Lambda_DNA-bd_dom_sf"/>
</dbReference>
<dbReference type="RefSeq" id="WP_346761651.1">
    <property type="nucleotide sequence ID" value="NZ_JAUJEB010000008.1"/>
</dbReference>
<evidence type="ECO:0000259" key="2">
    <source>
        <dbReference type="PROSITE" id="PS50943"/>
    </source>
</evidence>
<dbReference type="PROSITE" id="PS50943">
    <property type="entry name" value="HTH_CROC1"/>
    <property type="match status" value="1"/>
</dbReference>
<dbReference type="Proteomes" id="UP001172083">
    <property type="component" value="Unassembled WGS sequence"/>
</dbReference>
<name>A0ABT8LEV4_9BACT</name>
<keyword evidence="1" id="KW-0175">Coiled coil</keyword>
<keyword evidence="4" id="KW-1185">Reference proteome</keyword>
<dbReference type="SUPFAM" id="SSF47413">
    <property type="entry name" value="lambda repressor-like DNA-binding domains"/>
    <property type="match status" value="1"/>
</dbReference>
<accession>A0ABT8LEV4</accession>
<dbReference type="InterPro" id="IPR001387">
    <property type="entry name" value="Cro/C1-type_HTH"/>
</dbReference>
<evidence type="ECO:0000256" key="1">
    <source>
        <dbReference type="SAM" id="Coils"/>
    </source>
</evidence>
<dbReference type="CDD" id="cd00093">
    <property type="entry name" value="HTH_XRE"/>
    <property type="match status" value="1"/>
</dbReference>
<protein>
    <recommendedName>
        <fullName evidence="2">HTH cro/C1-type domain-containing protein</fullName>
    </recommendedName>
</protein>
<organism evidence="3 4">
    <name type="scientific">Agaribacillus aureus</name>
    <dbReference type="NCBI Taxonomy" id="3051825"/>
    <lineage>
        <taxon>Bacteria</taxon>
        <taxon>Pseudomonadati</taxon>
        <taxon>Bacteroidota</taxon>
        <taxon>Cytophagia</taxon>
        <taxon>Cytophagales</taxon>
        <taxon>Splendidivirgaceae</taxon>
        <taxon>Agaribacillus</taxon>
    </lineage>
</organism>
<reference evidence="3" key="1">
    <citation type="submission" date="2023-06" db="EMBL/GenBank/DDBJ databases">
        <title>Genomic of Agaribacillus aureum.</title>
        <authorList>
            <person name="Wang G."/>
        </authorList>
    </citation>
    <scope>NUCLEOTIDE SEQUENCE</scope>
    <source>
        <strain evidence="3">BMA12</strain>
    </source>
</reference>
<dbReference type="Gene3D" id="1.10.260.40">
    <property type="entry name" value="lambda repressor-like DNA-binding domains"/>
    <property type="match status" value="1"/>
</dbReference>
<feature type="domain" description="HTH cro/C1-type" evidence="2">
    <location>
        <begin position="8"/>
        <end position="40"/>
    </location>
</feature>
<proteinExistence type="predicted"/>
<feature type="coiled-coil region" evidence="1">
    <location>
        <begin position="97"/>
        <end position="131"/>
    </location>
</feature>
<dbReference type="EMBL" id="JAUJEB010000008">
    <property type="protein sequence ID" value="MDN5216313.1"/>
    <property type="molecule type" value="Genomic_DNA"/>
</dbReference>
<dbReference type="Pfam" id="PF12844">
    <property type="entry name" value="HTH_19"/>
    <property type="match status" value="1"/>
</dbReference>
<evidence type="ECO:0000313" key="3">
    <source>
        <dbReference type="EMBL" id="MDN5216313.1"/>
    </source>
</evidence>
<comment type="caution">
    <text evidence="3">The sequence shown here is derived from an EMBL/GenBank/DDBJ whole genome shotgun (WGS) entry which is preliminary data.</text>
</comment>